<keyword evidence="8 15" id="KW-0547">Nucleotide-binding</keyword>
<dbReference type="PROSITE" id="PS00108">
    <property type="entry name" value="PROTEIN_KINASE_ST"/>
    <property type="match status" value="1"/>
</dbReference>
<dbReference type="InterPro" id="IPR052059">
    <property type="entry name" value="CR_Ser/Thr_kinase"/>
</dbReference>
<evidence type="ECO:0000313" key="19">
    <source>
        <dbReference type="Proteomes" id="UP001085076"/>
    </source>
</evidence>
<organism evidence="18 19">
    <name type="scientific">Dioscorea zingiberensis</name>
    <dbReference type="NCBI Taxonomy" id="325984"/>
    <lineage>
        <taxon>Eukaryota</taxon>
        <taxon>Viridiplantae</taxon>
        <taxon>Streptophyta</taxon>
        <taxon>Embryophyta</taxon>
        <taxon>Tracheophyta</taxon>
        <taxon>Spermatophyta</taxon>
        <taxon>Magnoliopsida</taxon>
        <taxon>Liliopsida</taxon>
        <taxon>Dioscoreales</taxon>
        <taxon>Dioscoreaceae</taxon>
        <taxon>Dioscorea</taxon>
    </lineage>
</organism>
<evidence type="ECO:0000256" key="2">
    <source>
        <dbReference type="ARBA" id="ARBA00022527"/>
    </source>
</evidence>
<dbReference type="Pfam" id="PF00069">
    <property type="entry name" value="Pkinase"/>
    <property type="match status" value="1"/>
</dbReference>
<keyword evidence="14" id="KW-0325">Glycoprotein</keyword>
<dbReference type="GO" id="GO:0004674">
    <property type="term" value="F:protein serine/threonine kinase activity"/>
    <property type="evidence" value="ECO:0007669"/>
    <property type="project" value="UniProtKB-KW"/>
</dbReference>
<keyword evidence="13" id="KW-0675">Receptor</keyword>
<dbReference type="OrthoDB" id="4062651at2759"/>
<evidence type="ECO:0000256" key="14">
    <source>
        <dbReference type="ARBA" id="ARBA00023180"/>
    </source>
</evidence>
<comment type="subcellular location">
    <subcellularLocation>
        <location evidence="1">Membrane</location>
        <topology evidence="1">Single-pass membrane protein</topology>
    </subcellularLocation>
</comment>
<keyword evidence="19" id="KW-1185">Reference proteome</keyword>
<dbReference type="CDD" id="cd14066">
    <property type="entry name" value="STKc_IRAK"/>
    <property type="match status" value="1"/>
</dbReference>
<keyword evidence="10 15" id="KW-0067">ATP-binding</keyword>
<sequence length="519" mass="57998">MIAKLYPLFNDELSKRKVIFGLHLWVIAGIGVGASKRSTTVPVPSRKPIIPSISKEIQEIHVDPLIQKPLAQVLSHSQNHSDPLTERQAERGGFRVHSVKKKKKGRGKSDGYVLDFIILLISGEVVVLLVAHWLRKGLKYFSMKDKIFPTASEEYFSQSQQDIVGVSSLKNIKFFSYNELRSATDGFHPRNKLGRGGFGTVYKGTLRNGTIIAAKVLSTESKQGLKEFLTEIDTIANVKHPNLVELLGYCVQENDRILVYEYAENNSLDHTLLGRSSRTADLNWGVRSAICIGAARGLMFLHEELDPPIVHRDIKASNILLDRNFVPKIGDFGLAKLFPDNITHISTRVAGTTGYLAPEYAIHGQLTKKADIYSFGVLILEIVSGRSISRARWSEMEKFLLERTWQLFEEGKLKELVDPNLEEYPEEEVLRYIKVALFCVQAAANRRPSVTQVVDMLSKPICLNEAILTPPGFIQDLVYGNKGSNAMISSNFHIKRISSIGSTVPFNSATVSCSELHPR</sequence>
<dbReference type="InterPro" id="IPR008271">
    <property type="entry name" value="Ser/Thr_kinase_AS"/>
</dbReference>
<dbReference type="PROSITE" id="PS50011">
    <property type="entry name" value="PROTEIN_KINASE_DOM"/>
    <property type="match status" value="1"/>
</dbReference>
<reference evidence="18" key="2">
    <citation type="journal article" date="2022" name="Hortic Res">
        <title>The genome of Dioscorea zingiberensis sheds light on the biosynthesis, origin and evolution of the medicinally important diosgenin saponins.</title>
        <authorList>
            <person name="Li Y."/>
            <person name="Tan C."/>
            <person name="Li Z."/>
            <person name="Guo J."/>
            <person name="Li S."/>
            <person name="Chen X."/>
            <person name="Wang C."/>
            <person name="Dai X."/>
            <person name="Yang H."/>
            <person name="Song W."/>
            <person name="Hou L."/>
            <person name="Xu J."/>
            <person name="Tong Z."/>
            <person name="Xu A."/>
            <person name="Yuan X."/>
            <person name="Wang W."/>
            <person name="Yang Q."/>
            <person name="Chen L."/>
            <person name="Sun Z."/>
            <person name="Wang K."/>
            <person name="Pan B."/>
            <person name="Chen J."/>
            <person name="Bao Y."/>
            <person name="Liu F."/>
            <person name="Qi X."/>
            <person name="Gang D.R."/>
            <person name="Wen J."/>
            <person name="Li J."/>
        </authorList>
    </citation>
    <scope>NUCLEOTIDE SEQUENCE</scope>
    <source>
        <strain evidence="18">Dzin_1.0</strain>
    </source>
</reference>
<dbReference type="InterPro" id="IPR017441">
    <property type="entry name" value="Protein_kinase_ATP_BS"/>
</dbReference>
<dbReference type="SUPFAM" id="SSF56112">
    <property type="entry name" value="Protein kinase-like (PK-like)"/>
    <property type="match status" value="1"/>
</dbReference>
<keyword evidence="7" id="KW-0677">Repeat</keyword>
<keyword evidence="6" id="KW-0732">Signal</keyword>
<dbReference type="InterPro" id="IPR000719">
    <property type="entry name" value="Prot_kinase_dom"/>
</dbReference>
<feature type="domain" description="Protein kinase" evidence="17">
    <location>
        <begin position="187"/>
        <end position="462"/>
    </location>
</feature>
<feature type="binding site" evidence="15">
    <location>
        <position position="215"/>
    </location>
    <ligand>
        <name>ATP</name>
        <dbReference type="ChEBI" id="CHEBI:30616"/>
    </ligand>
</feature>
<dbReference type="GO" id="GO:0005524">
    <property type="term" value="F:ATP binding"/>
    <property type="evidence" value="ECO:0007669"/>
    <property type="project" value="UniProtKB-UniRule"/>
</dbReference>
<evidence type="ECO:0000313" key="18">
    <source>
        <dbReference type="EMBL" id="KAJ0968951.1"/>
    </source>
</evidence>
<dbReference type="AlphaFoldDB" id="A0A9D5C946"/>
<evidence type="ECO:0000256" key="5">
    <source>
        <dbReference type="ARBA" id="ARBA00022692"/>
    </source>
</evidence>
<proteinExistence type="predicted"/>
<keyword evidence="11 16" id="KW-1133">Transmembrane helix</keyword>
<keyword evidence="12 16" id="KW-0472">Membrane</keyword>
<evidence type="ECO:0000256" key="11">
    <source>
        <dbReference type="ARBA" id="ARBA00022989"/>
    </source>
</evidence>
<evidence type="ECO:0000256" key="6">
    <source>
        <dbReference type="ARBA" id="ARBA00022729"/>
    </source>
</evidence>
<evidence type="ECO:0000256" key="3">
    <source>
        <dbReference type="ARBA" id="ARBA00022553"/>
    </source>
</evidence>
<keyword evidence="5 16" id="KW-0812">Transmembrane</keyword>
<keyword evidence="9" id="KW-0418">Kinase</keyword>
<dbReference type="Proteomes" id="UP001085076">
    <property type="component" value="Miscellaneous, Linkage group lg06"/>
</dbReference>
<comment type="caution">
    <text evidence="18">The sequence shown here is derived from an EMBL/GenBank/DDBJ whole genome shotgun (WGS) entry which is preliminary data.</text>
</comment>
<evidence type="ECO:0000256" key="13">
    <source>
        <dbReference type="ARBA" id="ARBA00023170"/>
    </source>
</evidence>
<evidence type="ECO:0000256" key="15">
    <source>
        <dbReference type="PROSITE-ProRule" id="PRU10141"/>
    </source>
</evidence>
<dbReference type="SMART" id="SM00220">
    <property type="entry name" value="S_TKc"/>
    <property type="match status" value="1"/>
</dbReference>
<dbReference type="Gene3D" id="1.10.510.10">
    <property type="entry name" value="Transferase(Phosphotransferase) domain 1"/>
    <property type="match status" value="1"/>
</dbReference>
<reference evidence="18" key="1">
    <citation type="submission" date="2021-03" db="EMBL/GenBank/DDBJ databases">
        <authorList>
            <person name="Li Z."/>
            <person name="Yang C."/>
        </authorList>
    </citation>
    <scope>NUCLEOTIDE SEQUENCE</scope>
    <source>
        <strain evidence="18">Dzin_1.0</strain>
        <tissue evidence="18">Leaf</tissue>
    </source>
</reference>
<dbReference type="PANTHER" id="PTHR47973">
    <property type="entry name" value="CYSTEINE-RICH RECEPTOR-LIKE PROTEIN KINASE 3"/>
    <property type="match status" value="1"/>
</dbReference>
<protein>
    <recommendedName>
        <fullName evidence="17">Protein kinase domain-containing protein</fullName>
    </recommendedName>
</protein>
<accession>A0A9D5C946</accession>
<dbReference type="FunFam" id="3.30.200.20:FF:000225">
    <property type="entry name" value="cold-responsive protein kinase 1"/>
    <property type="match status" value="1"/>
</dbReference>
<keyword evidence="4" id="KW-0808">Transferase</keyword>
<dbReference type="GO" id="GO:0016020">
    <property type="term" value="C:membrane"/>
    <property type="evidence" value="ECO:0007669"/>
    <property type="project" value="UniProtKB-SubCell"/>
</dbReference>
<evidence type="ECO:0000256" key="8">
    <source>
        <dbReference type="ARBA" id="ARBA00022741"/>
    </source>
</evidence>
<name>A0A9D5C946_9LILI</name>
<evidence type="ECO:0000256" key="7">
    <source>
        <dbReference type="ARBA" id="ARBA00022737"/>
    </source>
</evidence>
<dbReference type="Gene3D" id="3.30.200.20">
    <property type="entry name" value="Phosphorylase Kinase, domain 1"/>
    <property type="match status" value="1"/>
</dbReference>
<keyword evidence="3" id="KW-0597">Phosphoprotein</keyword>
<evidence type="ECO:0000256" key="12">
    <source>
        <dbReference type="ARBA" id="ARBA00023136"/>
    </source>
</evidence>
<dbReference type="EMBL" id="JAGGNH010000006">
    <property type="protein sequence ID" value="KAJ0968951.1"/>
    <property type="molecule type" value="Genomic_DNA"/>
</dbReference>
<evidence type="ECO:0000256" key="16">
    <source>
        <dbReference type="SAM" id="Phobius"/>
    </source>
</evidence>
<dbReference type="InterPro" id="IPR011009">
    <property type="entry name" value="Kinase-like_dom_sf"/>
</dbReference>
<dbReference type="FunFam" id="1.10.510.10:FF:000044">
    <property type="entry name" value="Putative LRR receptor-like serine/threonine-protein kinase"/>
    <property type="match status" value="1"/>
</dbReference>
<keyword evidence="2" id="KW-0723">Serine/threonine-protein kinase</keyword>
<feature type="transmembrane region" description="Helical" evidence="16">
    <location>
        <begin position="112"/>
        <end position="134"/>
    </location>
</feature>
<evidence type="ECO:0000256" key="9">
    <source>
        <dbReference type="ARBA" id="ARBA00022777"/>
    </source>
</evidence>
<evidence type="ECO:0000256" key="10">
    <source>
        <dbReference type="ARBA" id="ARBA00022840"/>
    </source>
</evidence>
<evidence type="ECO:0000256" key="1">
    <source>
        <dbReference type="ARBA" id="ARBA00004167"/>
    </source>
</evidence>
<evidence type="ECO:0000256" key="4">
    <source>
        <dbReference type="ARBA" id="ARBA00022679"/>
    </source>
</evidence>
<dbReference type="PROSITE" id="PS00107">
    <property type="entry name" value="PROTEIN_KINASE_ATP"/>
    <property type="match status" value="1"/>
</dbReference>
<gene>
    <name evidence="18" type="ORF">J5N97_021828</name>
</gene>
<evidence type="ECO:0000259" key="17">
    <source>
        <dbReference type="PROSITE" id="PS50011"/>
    </source>
</evidence>